<feature type="domain" description="FAS1" evidence="1">
    <location>
        <begin position="1"/>
        <end position="46"/>
    </location>
</feature>
<accession>A0ABY8U3F3</accession>
<dbReference type="InterPro" id="IPR050904">
    <property type="entry name" value="Adhesion/Biosynth-related"/>
</dbReference>
<dbReference type="InterPro" id="IPR000782">
    <property type="entry name" value="FAS1_domain"/>
</dbReference>
<organism evidence="2 3">
    <name type="scientific">Tetradesmus obliquus</name>
    <name type="common">Green alga</name>
    <name type="synonym">Acutodesmus obliquus</name>
    <dbReference type="NCBI Taxonomy" id="3088"/>
    <lineage>
        <taxon>Eukaryota</taxon>
        <taxon>Viridiplantae</taxon>
        <taxon>Chlorophyta</taxon>
        <taxon>core chlorophytes</taxon>
        <taxon>Chlorophyceae</taxon>
        <taxon>CS clade</taxon>
        <taxon>Sphaeropleales</taxon>
        <taxon>Scenedesmaceae</taxon>
        <taxon>Tetradesmus</taxon>
    </lineage>
</organism>
<dbReference type="Gene3D" id="2.30.180.10">
    <property type="entry name" value="FAS1 domain"/>
    <property type="match status" value="2"/>
</dbReference>
<dbReference type="InterPro" id="IPR036378">
    <property type="entry name" value="FAS1_dom_sf"/>
</dbReference>
<dbReference type="PANTHER" id="PTHR10900:SF77">
    <property type="entry name" value="FI19380P1"/>
    <property type="match status" value="1"/>
</dbReference>
<evidence type="ECO:0000313" key="2">
    <source>
        <dbReference type="EMBL" id="WIA15969.1"/>
    </source>
</evidence>
<dbReference type="Proteomes" id="UP001244341">
    <property type="component" value="Chromosome 7b"/>
</dbReference>
<keyword evidence="3" id="KW-1185">Reference proteome</keyword>
<dbReference type="PANTHER" id="PTHR10900">
    <property type="entry name" value="PERIOSTIN-RELATED"/>
    <property type="match status" value="1"/>
</dbReference>
<evidence type="ECO:0000259" key="1">
    <source>
        <dbReference type="PROSITE" id="PS50213"/>
    </source>
</evidence>
<dbReference type="SUPFAM" id="SSF82153">
    <property type="entry name" value="FAS1 domain"/>
    <property type="match status" value="2"/>
</dbReference>
<evidence type="ECO:0000313" key="3">
    <source>
        <dbReference type="Proteomes" id="UP001244341"/>
    </source>
</evidence>
<gene>
    <name evidence="2" type="ORF">OEZ85_012710</name>
</gene>
<protein>
    <recommendedName>
        <fullName evidence="1">FAS1 domain-containing protein</fullName>
    </recommendedName>
</protein>
<proteinExistence type="predicted"/>
<dbReference type="PROSITE" id="PS50213">
    <property type="entry name" value="FAS1"/>
    <property type="match status" value="1"/>
</dbReference>
<dbReference type="Pfam" id="PF02469">
    <property type="entry name" value="Fasciclin"/>
    <property type="match status" value="2"/>
</dbReference>
<dbReference type="EMBL" id="CP126214">
    <property type="protein sequence ID" value="WIA15969.1"/>
    <property type="molecule type" value="Genomic_DNA"/>
</dbReference>
<reference evidence="2 3" key="1">
    <citation type="submission" date="2023-05" db="EMBL/GenBank/DDBJ databases">
        <title>A 100% complete, gapless, phased diploid assembly of the Scenedesmus obliquus UTEX 3031 genome.</title>
        <authorList>
            <person name="Biondi T.C."/>
            <person name="Hanschen E.R."/>
            <person name="Kwon T."/>
            <person name="Eng W."/>
            <person name="Kruse C.P.S."/>
            <person name="Koehler S.I."/>
            <person name="Kunde Y."/>
            <person name="Gleasner C.D."/>
            <person name="You Mak K.T."/>
            <person name="Polle J."/>
            <person name="Hovde B.T."/>
            <person name="Starkenburg S.R."/>
        </authorList>
    </citation>
    <scope>NUCLEOTIDE SEQUENCE [LARGE SCALE GENOMIC DNA]</scope>
    <source>
        <strain evidence="2 3">DOE0152z</strain>
    </source>
</reference>
<sequence length="157" mass="16509">MFAASGGSQQQKALRLSFEGATNSARVLKPDIEAGSSVVHIIDDVLLPRGVGKGAVLQYYPSFESVLTGAKLKTMMTAFQILSYHILPRGNLLSSNLKDGQKVRTSVQGAAPLTVQRSCNSITFQGASGKAHVTAADVRAGRDIVVTVVDDVLLPAA</sequence>
<name>A0ABY8U3F3_TETOB</name>